<dbReference type="OrthoDB" id="6125246at2759"/>
<dbReference type="GO" id="GO:0008270">
    <property type="term" value="F:zinc ion binding"/>
    <property type="evidence" value="ECO:0007669"/>
    <property type="project" value="UniProtKB-KW"/>
</dbReference>
<sequence>MFKKELDFANISCQYHAGQYTCLYCKTCDTLICATCISKVHKKHDVTEIQEGYEMKIDKLKKEQSSIQKDRKQIVSGKEHLNQLLSSENYKYNQVFQNVRNHEKSVKEAVERYFKKLRDELDENHNTVSNSIKSDLNTVIDLLKQADDKKNVVQEIIQIKDASLFFVEVNKLETSICIQMPQPRLSHGSTPNFVPGEFTQSDIGVFKFDANVSHQPNIILEVNKQYQTELVAVEYVCSSNDHSFWIGSGNNDLVQSVKPDGPKLKIQSNYYTRVYGMAVTQSHNLLLCSVGSRLQEINTNTGTLTDSVYNMSPLEPTAVYITSDDKVLIGGVNKEFPMPGRRAVILMNQNGDHERVYEHDQNKQSIFTYPLKITSTSNGNIHVGDRVSLVRGRIVVLGQDGDIINIYTGHREINKVIPFYPGEVVKTPRENVIVADVENSTLHFLNIDGLLLTYYKTSDINIIFPWSLAFTPTGQLYIGCSAPAGSTTKDAKLYEVTISGC</sequence>
<keyword evidence="1" id="KW-0863">Zinc-finger</keyword>
<proteinExistence type="predicted"/>
<dbReference type="SUPFAM" id="SSF57845">
    <property type="entry name" value="B-box zinc-binding domain"/>
    <property type="match status" value="1"/>
</dbReference>
<evidence type="ECO:0000313" key="3">
    <source>
        <dbReference type="EMBL" id="VDI25916.1"/>
    </source>
</evidence>
<dbReference type="Pfam" id="PF00643">
    <property type="entry name" value="zf-B_box"/>
    <property type="match status" value="1"/>
</dbReference>
<protein>
    <recommendedName>
        <fullName evidence="2">B box-type domain-containing protein</fullName>
    </recommendedName>
</protein>
<dbReference type="EMBL" id="UYJE01004207">
    <property type="protein sequence ID" value="VDI25916.1"/>
    <property type="molecule type" value="Genomic_DNA"/>
</dbReference>
<dbReference type="Gene3D" id="3.30.160.60">
    <property type="entry name" value="Classic Zinc Finger"/>
    <property type="match status" value="1"/>
</dbReference>
<evidence type="ECO:0000313" key="4">
    <source>
        <dbReference type="Proteomes" id="UP000596742"/>
    </source>
</evidence>
<dbReference type="PROSITE" id="PS50119">
    <property type="entry name" value="ZF_BBOX"/>
    <property type="match status" value="1"/>
</dbReference>
<accession>A0A8B6DYX7</accession>
<comment type="caution">
    <text evidence="3">The sequence shown here is derived from an EMBL/GenBank/DDBJ whole genome shotgun (WGS) entry which is preliminary data.</text>
</comment>
<evidence type="ECO:0000256" key="1">
    <source>
        <dbReference type="PROSITE-ProRule" id="PRU00024"/>
    </source>
</evidence>
<dbReference type="PANTHER" id="PTHR25462:SF296">
    <property type="entry name" value="MEIOTIC P26, ISOFORM F"/>
    <property type="match status" value="1"/>
</dbReference>
<dbReference type="Gene3D" id="2.120.10.30">
    <property type="entry name" value="TolB, C-terminal domain"/>
    <property type="match status" value="1"/>
</dbReference>
<dbReference type="InterPro" id="IPR047153">
    <property type="entry name" value="TRIM45/56/19-like"/>
</dbReference>
<keyword evidence="1" id="KW-0479">Metal-binding</keyword>
<dbReference type="SUPFAM" id="SSF101898">
    <property type="entry name" value="NHL repeat"/>
    <property type="match status" value="1"/>
</dbReference>
<feature type="domain" description="B box-type" evidence="2">
    <location>
        <begin position="8"/>
        <end position="49"/>
    </location>
</feature>
<reference evidence="3" key="1">
    <citation type="submission" date="2018-11" db="EMBL/GenBank/DDBJ databases">
        <authorList>
            <person name="Alioto T."/>
            <person name="Alioto T."/>
        </authorList>
    </citation>
    <scope>NUCLEOTIDE SEQUENCE</scope>
</reference>
<dbReference type="SMART" id="SM00336">
    <property type="entry name" value="BBOX"/>
    <property type="match status" value="1"/>
</dbReference>
<dbReference type="AlphaFoldDB" id="A0A8B6DYX7"/>
<keyword evidence="4" id="KW-1185">Reference proteome</keyword>
<dbReference type="InterPro" id="IPR000315">
    <property type="entry name" value="Znf_B-box"/>
</dbReference>
<organism evidence="3 4">
    <name type="scientific">Mytilus galloprovincialis</name>
    <name type="common">Mediterranean mussel</name>
    <dbReference type="NCBI Taxonomy" id="29158"/>
    <lineage>
        <taxon>Eukaryota</taxon>
        <taxon>Metazoa</taxon>
        <taxon>Spiralia</taxon>
        <taxon>Lophotrochozoa</taxon>
        <taxon>Mollusca</taxon>
        <taxon>Bivalvia</taxon>
        <taxon>Autobranchia</taxon>
        <taxon>Pteriomorphia</taxon>
        <taxon>Mytilida</taxon>
        <taxon>Mytiloidea</taxon>
        <taxon>Mytilidae</taxon>
        <taxon>Mytilinae</taxon>
        <taxon>Mytilus</taxon>
    </lineage>
</organism>
<keyword evidence="1" id="KW-0862">Zinc</keyword>
<gene>
    <name evidence="3" type="ORF">MGAL_10B009432</name>
</gene>
<evidence type="ECO:0000259" key="2">
    <source>
        <dbReference type="PROSITE" id="PS50119"/>
    </source>
</evidence>
<dbReference type="Proteomes" id="UP000596742">
    <property type="component" value="Unassembled WGS sequence"/>
</dbReference>
<name>A0A8B6DYX7_MYTGA</name>
<dbReference type="PANTHER" id="PTHR25462">
    <property type="entry name" value="BONUS, ISOFORM C-RELATED"/>
    <property type="match status" value="1"/>
</dbReference>
<dbReference type="InterPro" id="IPR011042">
    <property type="entry name" value="6-blade_b-propeller_TolB-like"/>
</dbReference>